<feature type="compositionally biased region" description="Pro residues" evidence="7">
    <location>
        <begin position="167"/>
        <end position="178"/>
    </location>
</feature>
<feature type="region of interest" description="Disordered" evidence="7">
    <location>
        <begin position="1"/>
        <end position="26"/>
    </location>
</feature>
<keyword evidence="4 6" id="KW-0175">Coiled coil</keyword>
<evidence type="ECO:0000313" key="10">
    <source>
        <dbReference type="Proteomes" id="UP000694403"/>
    </source>
</evidence>
<dbReference type="InterPro" id="IPR022782">
    <property type="entry name" value="AIP3-like_C"/>
</dbReference>
<evidence type="ECO:0000256" key="5">
    <source>
        <dbReference type="ARBA" id="ARBA00023212"/>
    </source>
</evidence>
<feature type="compositionally biased region" description="Polar residues" evidence="7">
    <location>
        <begin position="1026"/>
        <end position="1038"/>
    </location>
</feature>
<feature type="region of interest" description="Disordered" evidence="7">
    <location>
        <begin position="141"/>
        <end position="224"/>
    </location>
</feature>
<feature type="compositionally biased region" description="Basic and acidic residues" evidence="7">
    <location>
        <begin position="971"/>
        <end position="986"/>
    </location>
</feature>
<feature type="compositionally biased region" description="Basic and acidic residues" evidence="7">
    <location>
        <begin position="1551"/>
        <end position="1563"/>
    </location>
</feature>
<protein>
    <submittedName>
        <fullName evidence="9">KIAA1217</fullName>
    </submittedName>
</protein>
<evidence type="ECO:0000256" key="3">
    <source>
        <dbReference type="ARBA" id="ARBA00022553"/>
    </source>
</evidence>
<keyword evidence="5" id="KW-0206">Cytoskeleton</keyword>
<proteinExistence type="predicted"/>
<sequence length="1626" mass="180277">MSEGDSPTPFSRGSRTRASLPVVRSANQTKERSLGVLYLQYGDETKQLRMPNEITSTDTIRALFVSAFPQQLTMKMLESPSVAVYIKDESRNIYYELNDVRNIQDRSFLKVYNKDPAHAFNHTSRTVNGDIRMQREIAYIGRDGPNAPRPGSATHPSHAVPSSSPITPVPHSMPPSPSRIPYGGTRPTGVPGNATIPRDRLSSVPASRSISPSPSAILERRDVKPDEDLSNKNLALFRNEGLYADPYLYHEGRMSVAAPHTGHPLDVPDHIVAYHRTAIRSSSTYCTPSLQPEMMEQSLYRQKPRKYPDSHLPTLGPKTPPASPHRVADMRLIDIHTQHNTHVPPHVVQPDRSSPSRQSFKKEPGAPMFVETKARNAMGSPGMVEVVPSAADKQVFGYGSAAVPKDKETSEKMVKTMSSKSNIDSAGASHVSGGKNSLATTDSTTIINHPAPVGSPAMQVSLHDMRCNVSDLRLQLRQMKQLQLQNQEMLRAMMKKAELEINGKVIETVKRLEDPVQRQRILVEQERQKYLHEEEKIVKKLCELEAFVEELKKDSTATNKMVTLKDVEDGAFLLRQVGEAVATLKGEFPTLQNKMRAILRIEVEAVRFLKEEPHKLDSLLKRVRSMTDILTTLRRHVTDGLLKGVDPSQAVQYTAMEKATATEVLKNQDELIRVHGYPQQNIAGVTAELQGSSVKSEVLPFSTMTVHHVQSSPVVIHQSQHSSALVNHTQNLPLVTSHSVGLSATSHHTPTMPVTVLESTAATQQSQTSQSPQVNGSIMQSLFIEEIHNASTRNRAVLIEKAEKKWEEKRQNLDHYNGKEFEKLLEEAQANIMKSIPNLEMPLQSTALPKLEAVDKLEVSEDAPDAEQEADKLVKSPPPPPPRRSYLPGSGLTTTRSGDVIYAVRKETTIVKEGSEDAGQTAQSKVPKEDPASSRAPLPVTASAAKDEEEEEGDRIMAELQVYGDTTGSPKDSDYPKEKREGKTEDEMSSDASSISENKISFSMKENSVFSKDLFVGNKDYSNKNPHNISTNFSSVSVPENDRRKGGQDVLGVHYPAIETGKQKLNYGILTHTDHDMPQKKTLECAGKCVPISNVSPLIRQTELQTQEASKLPQEQEMPVIDYSQVVLRPKVSRNTNVKYIEETESPASSPSEENPSTDNIAFMITKTTVQVLSTGEVHDIVSRKGGDVQTVNIDAKKDKTSQQGMLESTETEEPVVYLDKKPVIIIFEEPMDIRSAYKRLSTIFEECDEELEKMMTEEKIEEEEEEEEENEIPVLQNEALQTINNGRAATDYLANHRLEQQYEFKLQSHSDTTETKTPEEQEIAKAGFNKFSHIYGLNSEVKLDSPDQCGSRQDAKKKFKFKFPKKQLAALTQAIRTGTKTGKKTLQVVVYEEEEEEDGSLKQHKEAKRFEITGSQPEDVTKDGSGKEDPIPEASAQSSRTDEIRKNTYRTLDSLEQTIKQLENTISEMSPRSVPEPACGSVRSSAPYSSHITQEAAPRELVVLEESHAGAESPSSILSASRKGSSTAPQTSRMPVPMVTKSRQQGSLDKAGRQHKLQDPRQYRQTQNGRPSPPSSSSSPPSSTSPTSLNQGLKSIRTIHTPSFTSYKSQNGNASKLTSSAKETA</sequence>
<evidence type="ECO:0000256" key="4">
    <source>
        <dbReference type="ARBA" id="ARBA00023054"/>
    </source>
</evidence>
<evidence type="ECO:0000259" key="8">
    <source>
        <dbReference type="Pfam" id="PF03915"/>
    </source>
</evidence>
<dbReference type="GO" id="GO:0005737">
    <property type="term" value="C:cytoplasm"/>
    <property type="evidence" value="ECO:0007669"/>
    <property type="project" value="TreeGrafter"/>
</dbReference>
<evidence type="ECO:0000256" key="6">
    <source>
        <dbReference type="SAM" id="Coils"/>
    </source>
</evidence>
<dbReference type="PANTHER" id="PTHR22741">
    <property type="entry name" value="P140CAP/SNIP-RELATED"/>
    <property type="match status" value="1"/>
</dbReference>
<name>A0A8C3XWT2_CHESE</name>
<keyword evidence="2" id="KW-0963">Cytoplasm</keyword>
<dbReference type="Pfam" id="PF03915">
    <property type="entry name" value="AIP3"/>
    <property type="match status" value="1"/>
</dbReference>
<feature type="compositionally biased region" description="Low complexity" evidence="7">
    <location>
        <begin position="202"/>
        <end position="217"/>
    </location>
</feature>
<dbReference type="FunFam" id="1.20.58.1540:FF:000001">
    <property type="entry name" value="SRC kinase signaling inhibitor 1"/>
    <property type="match status" value="1"/>
</dbReference>
<feature type="region of interest" description="Disordered" evidence="7">
    <location>
        <begin position="912"/>
        <end position="999"/>
    </location>
</feature>
<feature type="domain" description="Actin interacting protein 3-like C-terminal" evidence="8">
    <location>
        <begin position="38"/>
        <end position="117"/>
    </location>
</feature>
<keyword evidence="10" id="KW-1185">Reference proteome</keyword>
<dbReference type="Proteomes" id="UP000694403">
    <property type="component" value="Unplaced"/>
</dbReference>
<dbReference type="InterPro" id="IPR051825">
    <property type="entry name" value="SRCIN1"/>
</dbReference>
<feature type="compositionally biased region" description="Low complexity" evidence="7">
    <location>
        <begin position="1576"/>
        <end position="1589"/>
    </location>
</feature>
<organism evidence="9 10">
    <name type="scientific">Chelydra serpentina</name>
    <name type="common">Snapping turtle</name>
    <name type="synonym">Testudo serpentina</name>
    <dbReference type="NCBI Taxonomy" id="8475"/>
    <lineage>
        <taxon>Eukaryota</taxon>
        <taxon>Metazoa</taxon>
        <taxon>Chordata</taxon>
        <taxon>Craniata</taxon>
        <taxon>Vertebrata</taxon>
        <taxon>Euteleostomi</taxon>
        <taxon>Archelosauria</taxon>
        <taxon>Testudinata</taxon>
        <taxon>Testudines</taxon>
        <taxon>Cryptodira</taxon>
        <taxon>Durocryptodira</taxon>
        <taxon>Americhelydia</taxon>
        <taxon>Chelydroidea</taxon>
        <taxon>Chelydridae</taxon>
        <taxon>Chelydra</taxon>
    </lineage>
</organism>
<reference evidence="9" key="1">
    <citation type="submission" date="2025-08" db="UniProtKB">
        <authorList>
            <consortium name="Ensembl"/>
        </authorList>
    </citation>
    <scope>IDENTIFICATION</scope>
</reference>
<comment type="subcellular location">
    <subcellularLocation>
        <location evidence="1">Cytoplasm</location>
        <location evidence="1">Cytoskeleton</location>
    </subcellularLocation>
</comment>
<dbReference type="PANTHER" id="PTHR22741:SF11">
    <property type="entry name" value="SICKLE TAIL PROTEIN HOMOLOG"/>
    <property type="match status" value="1"/>
</dbReference>
<feature type="compositionally biased region" description="Polar residues" evidence="7">
    <location>
        <begin position="990"/>
        <end position="999"/>
    </location>
</feature>
<evidence type="ECO:0000313" key="9">
    <source>
        <dbReference type="Ensembl" id="ENSCSRP00000028420.1"/>
    </source>
</evidence>
<feature type="compositionally biased region" description="Polar residues" evidence="7">
    <location>
        <begin position="1483"/>
        <end position="1494"/>
    </location>
</feature>
<evidence type="ECO:0000256" key="1">
    <source>
        <dbReference type="ARBA" id="ARBA00004245"/>
    </source>
</evidence>
<feature type="region of interest" description="Disordered" evidence="7">
    <location>
        <begin position="860"/>
        <end position="899"/>
    </location>
</feature>
<feature type="region of interest" description="Disordered" evidence="7">
    <location>
        <begin position="1026"/>
        <end position="1045"/>
    </location>
</feature>
<reference evidence="9" key="2">
    <citation type="submission" date="2025-09" db="UniProtKB">
        <authorList>
            <consortium name="Ensembl"/>
        </authorList>
    </citation>
    <scope>IDENTIFICATION</scope>
</reference>
<feature type="region of interest" description="Disordered" evidence="7">
    <location>
        <begin position="342"/>
        <end position="363"/>
    </location>
</feature>
<dbReference type="Ensembl" id="ENSCSRT00000029576.1">
    <property type="protein sequence ID" value="ENSCSRP00000028420.1"/>
    <property type="gene ID" value="ENSCSRG00000020857.1"/>
</dbReference>
<evidence type="ECO:0000256" key="2">
    <source>
        <dbReference type="ARBA" id="ARBA00022490"/>
    </source>
</evidence>
<keyword evidence="3" id="KW-0597">Phosphoprotein</keyword>
<feature type="compositionally biased region" description="Basic and acidic residues" evidence="7">
    <location>
        <begin position="1400"/>
        <end position="1412"/>
    </location>
</feature>
<feature type="coiled-coil region" evidence="6">
    <location>
        <begin position="1245"/>
        <end position="1279"/>
    </location>
</feature>
<dbReference type="GO" id="GO:0005856">
    <property type="term" value="C:cytoskeleton"/>
    <property type="evidence" value="ECO:0007669"/>
    <property type="project" value="UniProtKB-SubCell"/>
</dbReference>
<feature type="region of interest" description="Disordered" evidence="7">
    <location>
        <begin position="1394"/>
        <end position="1626"/>
    </location>
</feature>
<feature type="coiled-coil region" evidence="6">
    <location>
        <begin position="462"/>
        <end position="502"/>
    </location>
</feature>
<dbReference type="Gene3D" id="1.20.58.1540">
    <property type="entry name" value="Actin interacting protein 3, C-terminal domain"/>
    <property type="match status" value="1"/>
</dbReference>
<accession>A0A8C3XWT2</accession>
<feature type="compositionally biased region" description="Polar residues" evidence="7">
    <location>
        <begin position="8"/>
        <end position="17"/>
    </location>
</feature>
<feature type="compositionally biased region" description="Polar residues" evidence="7">
    <location>
        <begin position="1450"/>
        <end position="1471"/>
    </location>
</feature>
<feature type="compositionally biased region" description="Polar residues" evidence="7">
    <location>
        <begin position="1514"/>
        <end position="1534"/>
    </location>
</feature>
<evidence type="ECO:0000256" key="7">
    <source>
        <dbReference type="SAM" id="MobiDB-lite"/>
    </source>
</evidence>
<feature type="compositionally biased region" description="Polar residues" evidence="7">
    <location>
        <begin position="1590"/>
        <end position="1626"/>
    </location>
</feature>
<feature type="compositionally biased region" description="Basic and acidic residues" evidence="7">
    <location>
        <begin position="1420"/>
        <end position="1431"/>
    </location>
</feature>